<dbReference type="Proteomes" id="UP000027604">
    <property type="component" value="Chromosome I"/>
</dbReference>
<dbReference type="STRING" id="1349767.GJA_4499"/>
<keyword evidence="1" id="KW-0472">Membrane</keyword>
<dbReference type="EMBL" id="HG322949">
    <property type="protein sequence ID" value="CDG85106.1"/>
    <property type="molecule type" value="Genomic_DNA"/>
</dbReference>
<sequence>MVAILPERAGRFSYPCLNGNIVRAGAASAIGMTTALPVVMPM</sequence>
<reference evidence="2 3" key="1">
    <citation type="journal article" date="2015" name="Genome Announc.">
        <title>Genome Sequence of Mushroom Soft-Rot Pathogen Janthinobacterium agaricidamnosum.</title>
        <authorList>
            <person name="Graupner K."/>
            <person name="Lackner G."/>
            <person name="Hertweck C."/>
        </authorList>
    </citation>
    <scope>NUCLEOTIDE SEQUENCE [LARGE SCALE GENOMIC DNA]</scope>
    <source>
        <strain evidence="3">NBRC 102515 / DSM 9628</strain>
    </source>
</reference>
<name>W0VB51_9BURK</name>
<feature type="transmembrane region" description="Helical" evidence="1">
    <location>
        <begin position="21"/>
        <end position="40"/>
    </location>
</feature>
<keyword evidence="3" id="KW-1185">Reference proteome</keyword>
<organism evidence="2 3">
    <name type="scientific">Janthinobacterium agaricidamnosum NBRC 102515 = DSM 9628</name>
    <dbReference type="NCBI Taxonomy" id="1349767"/>
    <lineage>
        <taxon>Bacteria</taxon>
        <taxon>Pseudomonadati</taxon>
        <taxon>Pseudomonadota</taxon>
        <taxon>Betaproteobacteria</taxon>
        <taxon>Burkholderiales</taxon>
        <taxon>Oxalobacteraceae</taxon>
        <taxon>Janthinobacterium</taxon>
    </lineage>
</organism>
<evidence type="ECO:0000313" key="2">
    <source>
        <dbReference type="EMBL" id="CDG85106.1"/>
    </source>
</evidence>
<keyword evidence="1" id="KW-0812">Transmembrane</keyword>
<protein>
    <submittedName>
        <fullName evidence="2">Uncharacterized protein</fullName>
    </submittedName>
</protein>
<evidence type="ECO:0000256" key="1">
    <source>
        <dbReference type="SAM" id="Phobius"/>
    </source>
</evidence>
<gene>
    <name evidence="2" type="ORF">GJA_4499</name>
</gene>
<dbReference type="AlphaFoldDB" id="W0VB51"/>
<accession>W0VB51</accession>
<keyword evidence="1" id="KW-1133">Transmembrane helix</keyword>
<proteinExistence type="predicted"/>
<evidence type="ECO:0000313" key="3">
    <source>
        <dbReference type="Proteomes" id="UP000027604"/>
    </source>
</evidence>
<dbReference type="KEGG" id="jag:GJA_4499"/>
<dbReference type="HOGENOM" id="CLU_3252714_0_0_4"/>